<feature type="domain" description="Acyltransferase MbtK/IucB-like conserved" evidence="5">
    <location>
        <begin position="162"/>
        <end position="209"/>
    </location>
</feature>
<dbReference type="InterPro" id="IPR016181">
    <property type="entry name" value="Acyl_CoA_acyltransferase"/>
</dbReference>
<organism evidence="6 7">
    <name type="scientific">Schizosaccharomyces osmophilus</name>
    <dbReference type="NCBI Taxonomy" id="2545709"/>
    <lineage>
        <taxon>Eukaryota</taxon>
        <taxon>Fungi</taxon>
        <taxon>Dikarya</taxon>
        <taxon>Ascomycota</taxon>
        <taxon>Taphrinomycotina</taxon>
        <taxon>Schizosaccharomycetes</taxon>
        <taxon>Schizosaccharomycetales</taxon>
        <taxon>Schizosaccharomycetaceae</taxon>
        <taxon>Schizosaccharomyces</taxon>
    </lineage>
</organism>
<evidence type="ECO:0000256" key="4">
    <source>
        <dbReference type="ARBA" id="ARBA00022679"/>
    </source>
</evidence>
<dbReference type="Gene3D" id="3.40.630.30">
    <property type="match status" value="1"/>
</dbReference>
<evidence type="ECO:0000256" key="2">
    <source>
        <dbReference type="ARBA" id="ARBA00009893"/>
    </source>
</evidence>
<gene>
    <name evidence="6" type="primary">sib3</name>
    <name evidence="6" type="ORF">SOMG_02206</name>
</gene>
<dbReference type="Pfam" id="PF13523">
    <property type="entry name" value="Acetyltransf_8"/>
    <property type="match status" value="1"/>
</dbReference>
<comment type="subcellular location">
    <subcellularLocation>
        <location evidence="1">Cytoplasm</location>
    </subcellularLocation>
</comment>
<dbReference type="GO" id="GO:0019290">
    <property type="term" value="P:siderophore biosynthetic process"/>
    <property type="evidence" value="ECO:0007669"/>
    <property type="project" value="InterPro"/>
</dbReference>
<dbReference type="FunFam" id="3.40.630.30:FF:000256">
    <property type="entry name" value="Putative lysine N-acyltransferase C17G9.06c"/>
    <property type="match status" value="1"/>
</dbReference>
<dbReference type="GO" id="GO:0005737">
    <property type="term" value="C:cytoplasm"/>
    <property type="evidence" value="ECO:0007669"/>
    <property type="project" value="UniProtKB-SubCell"/>
</dbReference>
<evidence type="ECO:0000313" key="7">
    <source>
        <dbReference type="Proteomes" id="UP001212411"/>
    </source>
</evidence>
<protein>
    <submittedName>
        <fullName evidence="6">Siderophore-iron biosynthesis protein Sib3</fullName>
    </submittedName>
</protein>
<keyword evidence="4" id="KW-0808">Transferase</keyword>
<dbReference type="Proteomes" id="UP001212411">
    <property type="component" value="Chromosome 1"/>
</dbReference>
<proteinExistence type="inferred from homology"/>
<comment type="similarity">
    <text evidence="2">Belongs to the lysine N-acyltransferase MbtK family.</text>
</comment>
<dbReference type="PANTHER" id="PTHR31438">
    <property type="entry name" value="LYSINE N-ACYLTRANSFERASE C17G9.06C-RELATED"/>
    <property type="match status" value="1"/>
</dbReference>
<dbReference type="PANTHER" id="PTHR31438:SF1">
    <property type="entry name" value="LYSINE N-ACYLTRANSFERASE C17G9.06C-RELATED"/>
    <property type="match status" value="1"/>
</dbReference>
<evidence type="ECO:0000259" key="5">
    <source>
        <dbReference type="SMART" id="SM01006"/>
    </source>
</evidence>
<reference evidence="6 7" key="1">
    <citation type="journal article" date="2023" name="G3 (Bethesda)">
        <title>A high-quality reference genome for the fission yeast Schizosaccharomyces osmophilus.</title>
        <authorList>
            <person name="Jia G.S."/>
            <person name="Zhang W.C."/>
            <person name="Liang Y."/>
            <person name="Liu X.H."/>
            <person name="Rhind N."/>
            <person name="Pidoux A."/>
            <person name="Brysch-Herzberg M."/>
            <person name="Du L.L."/>
        </authorList>
    </citation>
    <scope>NUCLEOTIDE SEQUENCE [LARGE SCALE GENOMIC DNA]</scope>
    <source>
        <strain evidence="6 7">CBS 15793</strain>
    </source>
</reference>
<dbReference type="GO" id="GO:0016410">
    <property type="term" value="F:N-acyltransferase activity"/>
    <property type="evidence" value="ECO:0007669"/>
    <property type="project" value="TreeGrafter"/>
</dbReference>
<name>A0AAE9W6X5_9SCHI</name>
<sequence length="334" mass="39728">MSQTIWSNSMPFRLTNLQGSNAVLEHDERRLYLTRREDSNLWEVYLKNFEDVEVDEIVQLAFQAIFTTLPIIKGEVTLKWEPLASYKGKLTLPVFFNEEQGCISTDRMAFWQIATPWITNKQPEWPLSYLPNQKIRRPNAPKPGTILYERFIPSLNETLSFVALDIDQHLQYFHEWQNNPRVSHFWTETGNWDQHRDYLLKLQSDPHAYAVIGCFNEQPFGYFEVYWVPEDRIAPFAQPWHTHDRGFHALVGNEHFRGPHRVPVWLSSITHMLFLDDSRTQRILLEPRNDNKKFIDYLIAENYCKRLEFDFPHKRAAFMEITRTMFFSCLGPRI</sequence>
<dbReference type="KEGG" id="som:SOMG_02206"/>
<dbReference type="SMART" id="SM01006">
    <property type="entry name" value="AlcB"/>
    <property type="match status" value="1"/>
</dbReference>
<dbReference type="AlphaFoldDB" id="A0AAE9W6X5"/>
<keyword evidence="3" id="KW-0963">Cytoplasm</keyword>
<evidence type="ECO:0000256" key="1">
    <source>
        <dbReference type="ARBA" id="ARBA00004496"/>
    </source>
</evidence>
<accession>A0AAE9W6X5</accession>
<dbReference type="SUPFAM" id="SSF55729">
    <property type="entry name" value="Acyl-CoA N-acyltransferases (Nat)"/>
    <property type="match status" value="1"/>
</dbReference>
<dbReference type="EMBL" id="CP115611">
    <property type="protein sequence ID" value="WBW70994.1"/>
    <property type="molecule type" value="Genomic_DNA"/>
</dbReference>
<evidence type="ECO:0000256" key="3">
    <source>
        <dbReference type="ARBA" id="ARBA00022490"/>
    </source>
</evidence>
<dbReference type="GeneID" id="80875687"/>
<keyword evidence="7" id="KW-1185">Reference proteome</keyword>
<dbReference type="InterPro" id="IPR019432">
    <property type="entry name" value="Acyltransferase_MbtK/IucB-like"/>
</dbReference>
<dbReference type="RefSeq" id="XP_056035237.1">
    <property type="nucleotide sequence ID" value="XM_056180998.1"/>
</dbReference>
<evidence type="ECO:0000313" key="6">
    <source>
        <dbReference type="EMBL" id="WBW70994.1"/>
    </source>
</evidence>